<evidence type="ECO:0000313" key="3">
    <source>
        <dbReference type="Proteomes" id="UP000289859"/>
    </source>
</evidence>
<dbReference type="Gene3D" id="3.40.50.2000">
    <property type="entry name" value="Glycogen Phosphorylase B"/>
    <property type="match status" value="2"/>
</dbReference>
<dbReference type="PANTHER" id="PTHR12526:SF627">
    <property type="entry name" value="D-RHAMNOSYLTRANSFERASE WBPZ"/>
    <property type="match status" value="1"/>
</dbReference>
<dbReference type="PANTHER" id="PTHR12526">
    <property type="entry name" value="GLYCOSYLTRANSFERASE"/>
    <property type="match status" value="1"/>
</dbReference>
<dbReference type="Pfam" id="PF00534">
    <property type="entry name" value="Glycos_transf_1"/>
    <property type="match status" value="1"/>
</dbReference>
<dbReference type="InterPro" id="IPR001296">
    <property type="entry name" value="Glyco_trans_1"/>
</dbReference>
<dbReference type="AlphaFoldDB" id="A0A4Q0PGR1"/>
<evidence type="ECO:0000313" key="2">
    <source>
        <dbReference type="EMBL" id="RXG26137.1"/>
    </source>
</evidence>
<feature type="domain" description="Glycosyl transferase family 1" evidence="1">
    <location>
        <begin position="157"/>
        <end position="309"/>
    </location>
</feature>
<reference evidence="2 3" key="1">
    <citation type="submission" date="2018-07" db="EMBL/GenBank/DDBJ databases">
        <title>Leeuwenhoekiella genomics.</title>
        <authorList>
            <person name="Tahon G."/>
            <person name="Willems A."/>
        </authorList>
    </citation>
    <scope>NUCLEOTIDE SEQUENCE [LARGE SCALE GENOMIC DNA]</scope>
    <source>
        <strain evidence="2 3">LMG 29608</strain>
    </source>
</reference>
<proteinExistence type="predicted"/>
<evidence type="ECO:0000259" key="1">
    <source>
        <dbReference type="Pfam" id="PF00534"/>
    </source>
</evidence>
<accession>A0A4Q0PGR1</accession>
<organism evidence="2 3">
    <name type="scientific">Leeuwenhoekiella polynyae</name>
    <dbReference type="NCBI Taxonomy" id="1550906"/>
    <lineage>
        <taxon>Bacteria</taxon>
        <taxon>Pseudomonadati</taxon>
        <taxon>Bacteroidota</taxon>
        <taxon>Flavobacteriia</taxon>
        <taxon>Flavobacteriales</taxon>
        <taxon>Flavobacteriaceae</taxon>
        <taxon>Leeuwenhoekiella</taxon>
    </lineage>
</organism>
<gene>
    <name evidence="2" type="ORF">DSM02_129</name>
</gene>
<comment type="caution">
    <text evidence="2">The sequence shown here is derived from an EMBL/GenBank/DDBJ whole genome shotgun (WGS) entry which is preliminary data.</text>
</comment>
<keyword evidence="2" id="KW-0808">Transferase</keyword>
<dbReference type="Proteomes" id="UP000289859">
    <property type="component" value="Unassembled WGS sequence"/>
</dbReference>
<protein>
    <submittedName>
        <fullName evidence="2">Glycosyltransferase involved in cell wall biosynthesis</fullName>
    </submittedName>
</protein>
<sequence length="338" mass="38596">MLSDKGFNVHLVTITDTIGYAFKAHLLNLGLYKNKRNDFLNKMRRLQIVKTYLKVQEIDVVLDFRMRKSVLKELIVQKFLYRKAKPVYMVRSSNLDYYFPKSSRFTRKLFETKPICVLTEGIKTSIEDQFKLKNITVIPNAIDLKKYKENYAIPSPIERRYILASGRLVPGVKQFDKLIAAYAESELPQANIDLRILGVGETLDALKALAKKMGLEKQVVFEGFVKDPEPYVANALYTVLCSKFEGFPRVILESLACGTPVVATDCPTGPAEILDGTNGILVPHNDFKVLILAMNRLAFNEGLRKQFKASCRSSICKFEAAKISTRWQHYLNQVYELY</sequence>
<dbReference type="SUPFAM" id="SSF53756">
    <property type="entry name" value="UDP-Glycosyltransferase/glycogen phosphorylase"/>
    <property type="match status" value="1"/>
</dbReference>
<dbReference type="RefSeq" id="WP_128763835.1">
    <property type="nucleotide sequence ID" value="NZ_JBHUOO010000018.1"/>
</dbReference>
<dbReference type="EMBL" id="QOVK01000001">
    <property type="protein sequence ID" value="RXG26137.1"/>
    <property type="molecule type" value="Genomic_DNA"/>
</dbReference>
<name>A0A4Q0PGR1_9FLAO</name>
<keyword evidence="3" id="KW-1185">Reference proteome</keyword>
<dbReference type="GO" id="GO:0016757">
    <property type="term" value="F:glycosyltransferase activity"/>
    <property type="evidence" value="ECO:0007669"/>
    <property type="project" value="InterPro"/>
</dbReference>
<dbReference type="OrthoDB" id="798298at2"/>